<dbReference type="PIRSF" id="PIRSF000350">
    <property type="entry name" value="Mercury_reductase_MerA"/>
    <property type="match status" value="1"/>
</dbReference>
<feature type="domain" description="FAD/NAD(P)-binding" evidence="8">
    <location>
        <begin position="5"/>
        <end position="313"/>
    </location>
</feature>
<organism evidence="9 10">
    <name type="scientific">Scytonema millei VB511283</name>
    <dbReference type="NCBI Taxonomy" id="1245923"/>
    <lineage>
        <taxon>Bacteria</taxon>
        <taxon>Bacillati</taxon>
        <taxon>Cyanobacteriota</taxon>
        <taxon>Cyanophyceae</taxon>
        <taxon>Nostocales</taxon>
        <taxon>Scytonemataceae</taxon>
        <taxon>Scytonema</taxon>
    </lineage>
</organism>
<evidence type="ECO:0000256" key="3">
    <source>
        <dbReference type="ARBA" id="ARBA00022827"/>
    </source>
</evidence>
<dbReference type="InterPro" id="IPR004099">
    <property type="entry name" value="Pyr_nucl-diS_OxRdtase_dimer"/>
</dbReference>
<dbReference type="InterPro" id="IPR023753">
    <property type="entry name" value="FAD/NAD-binding_dom"/>
</dbReference>
<dbReference type="Proteomes" id="UP000031532">
    <property type="component" value="Unassembled WGS sequence"/>
</dbReference>
<evidence type="ECO:0000256" key="5">
    <source>
        <dbReference type="PIRSR" id="PIRSR000350-3"/>
    </source>
</evidence>
<dbReference type="PRINTS" id="PR00411">
    <property type="entry name" value="PNDRDTASEI"/>
</dbReference>
<keyword evidence="3 5" id="KW-0274">FAD</keyword>
<dbReference type="PANTHER" id="PTHR43014:SF2">
    <property type="entry name" value="MERCURIC REDUCTASE"/>
    <property type="match status" value="1"/>
</dbReference>
<accession>A0A9X5E8Q6</accession>
<evidence type="ECO:0000313" key="10">
    <source>
        <dbReference type="Proteomes" id="UP000031532"/>
    </source>
</evidence>
<dbReference type="InterPro" id="IPR001100">
    <property type="entry name" value="Pyr_nuc-diS_OxRdtase"/>
</dbReference>
<keyword evidence="2" id="KW-0285">Flavoprotein</keyword>
<comment type="caution">
    <text evidence="9">The sequence shown here is derived from an EMBL/GenBank/DDBJ whole genome shotgun (WGS) entry which is preliminary data.</text>
</comment>
<evidence type="ECO:0000256" key="4">
    <source>
        <dbReference type="PIRSR" id="PIRSR000350-2"/>
    </source>
</evidence>
<dbReference type="Pfam" id="PF02852">
    <property type="entry name" value="Pyr_redox_dim"/>
    <property type="match status" value="1"/>
</dbReference>
<dbReference type="PRINTS" id="PR00368">
    <property type="entry name" value="FADPNR"/>
</dbReference>
<evidence type="ECO:0000256" key="6">
    <source>
        <dbReference type="PIRSR" id="PIRSR000350-4"/>
    </source>
</evidence>
<sequence>MKTADLIVIGSGQGGIPLAADWAKAGSKVVLFERDALGGSCINYGCTPSKAFLAAAHAAGRARQAASLGIQAQVQIDFPTVMERVRSIRDRFNQGTHKRLDTAGVEIVCAEAAFTGERTVTGGDVTAEAPVIVINTGTSALVPDIPGLANTPYLTNRNFFDLQALPPRLLVVGGGYIGMELGQGLARLGSQTDIIVRGDRLLDREESEVSDTLAEAFKRDGIGLHFHTSVQQVQHIDGVFTLNLSNGETLEAEALLVATGRKPNTDALNVAAAEIELDPQGYVKIDDRFHTTNPHVYAIGDVAKQPAFTHVSWEDYRRLKAILCGEERTKSDRVLGYAVYTEPQVGRVGMTLAEAEKQGINARAVTLPMAHIARGIEWGHDLGFYRLVIDRDTDKILGATLVGYETAELVHVFLSLMEAGATWQLLEQSVHIHPTYGEALPSLARLLIGEDMPTCPNM</sequence>
<gene>
    <name evidence="9" type="ORF">QH73_0022605</name>
</gene>
<comment type="similarity">
    <text evidence="1">Belongs to the class-I pyridine nucleotide-disulfide oxidoreductase family.</text>
</comment>
<feature type="binding site" evidence="5">
    <location>
        <position position="50"/>
    </location>
    <ligand>
        <name>FAD</name>
        <dbReference type="ChEBI" id="CHEBI:57692"/>
    </ligand>
</feature>
<dbReference type="EMBL" id="JTJC03000008">
    <property type="protein sequence ID" value="NHC37391.1"/>
    <property type="molecule type" value="Genomic_DNA"/>
</dbReference>
<feature type="binding site" evidence="5">
    <location>
        <position position="260"/>
    </location>
    <ligand>
        <name>NAD(+)</name>
        <dbReference type="ChEBI" id="CHEBI:57540"/>
    </ligand>
</feature>
<dbReference type="OrthoDB" id="9800167at2"/>
<dbReference type="InterPro" id="IPR016156">
    <property type="entry name" value="FAD/NAD-linked_Rdtase_dimer_sf"/>
</dbReference>
<protein>
    <submittedName>
        <fullName evidence="9">FAD-dependent oxidoreductase</fullName>
    </submittedName>
</protein>
<name>A0A9X5E8Q6_9CYAN</name>
<proteinExistence type="inferred from homology"/>
<dbReference type="GO" id="GO:0003955">
    <property type="term" value="F:NAD(P)H dehydrogenase (quinone) activity"/>
    <property type="evidence" value="ECO:0007669"/>
    <property type="project" value="TreeGrafter"/>
</dbReference>
<dbReference type="Gene3D" id="3.50.50.60">
    <property type="entry name" value="FAD/NAD(P)-binding domain"/>
    <property type="match status" value="2"/>
</dbReference>
<dbReference type="InterPro" id="IPR036188">
    <property type="entry name" value="FAD/NAD-bd_sf"/>
</dbReference>
<feature type="domain" description="Pyridine nucleotide-disulphide oxidoreductase dimerisation" evidence="7">
    <location>
        <begin position="338"/>
        <end position="441"/>
    </location>
</feature>
<reference evidence="9 10" key="1">
    <citation type="journal article" date="2015" name="Genome Announc.">
        <title>Draft Genome Sequence of the Terrestrial Cyanobacterium Scytonema millei VB511283, Isolated from Eastern India.</title>
        <authorList>
            <person name="Sen D."/>
            <person name="Chandrababunaidu M.M."/>
            <person name="Singh D."/>
            <person name="Sanghi N."/>
            <person name="Ghorai A."/>
            <person name="Mishra G.P."/>
            <person name="Madduluri M."/>
            <person name="Adhikary S.P."/>
            <person name="Tripathy S."/>
        </authorList>
    </citation>
    <scope>NUCLEOTIDE SEQUENCE [LARGE SCALE GENOMIC DNA]</scope>
    <source>
        <strain evidence="9 10">VB511283</strain>
    </source>
</reference>
<evidence type="ECO:0000256" key="2">
    <source>
        <dbReference type="ARBA" id="ARBA00022630"/>
    </source>
</evidence>
<feature type="active site" description="Proton acceptor" evidence="4">
    <location>
        <position position="433"/>
    </location>
</feature>
<evidence type="ECO:0000313" key="9">
    <source>
        <dbReference type="EMBL" id="NHC37391.1"/>
    </source>
</evidence>
<keyword evidence="5" id="KW-0547">Nucleotide-binding</keyword>
<dbReference type="AlphaFoldDB" id="A0A9X5E8Q6"/>
<keyword evidence="5" id="KW-0520">NAD</keyword>
<dbReference type="Pfam" id="PF07992">
    <property type="entry name" value="Pyr_redox_2"/>
    <property type="match status" value="1"/>
</dbReference>
<evidence type="ECO:0000259" key="8">
    <source>
        <dbReference type="Pfam" id="PF07992"/>
    </source>
</evidence>
<dbReference type="PANTHER" id="PTHR43014">
    <property type="entry name" value="MERCURIC REDUCTASE"/>
    <property type="match status" value="1"/>
</dbReference>
<dbReference type="Gene3D" id="3.30.390.30">
    <property type="match status" value="1"/>
</dbReference>
<dbReference type="SUPFAM" id="SSF55424">
    <property type="entry name" value="FAD/NAD-linked reductases, dimerisation (C-terminal) domain"/>
    <property type="match status" value="1"/>
</dbReference>
<dbReference type="SUPFAM" id="SSF51905">
    <property type="entry name" value="FAD/NAD(P)-binding domain"/>
    <property type="match status" value="1"/>
</dbReference>
<evidence type="ECO:0000259" key="7">
    <source>
        <dbReference type="Pfam" id="PF02852"/>
    </source>
</evidence>
<dbReference type="GO" id="GO:0050660">
    <property type="term" value="F:flavin adenine dinucleotide binding"/>
    <property type="evidence" value="ECO:0007669"/>
    <property type="project" value="TreeGrafter"/>
</dbReference>
<comment type="cofactor">
    <cofactor evidence="5">
        <name>FAD</name>
        <dbReference type="ChEBI" id="CHEBI:57692"/>
    </cofactor>
    <text evidence="5">Binds 1 FAD per subunit.</text>
</comment>
<feature type="binding site" evidence="5">
    <location>
        <begin position="173"/>
        <end position="180"/>
    </location>
    <ligand>
        <name>NAD(+)</name>
        <dbReference type="ChEBI" id="CHEBI:57540"/>
    </ligand>
</feature>
<feature type="binding site" evidence="5">
    <location>
        <position position="301"/>
    </location>
    <ligand>
        <name>FAD</name>
        <dbReference type="ChEBI" id="CHEBI:57692"/>
    </ligand>
</feature>
<feature type="disulfide bond" description="Redox-active" evidence="6">
    <location>
        <begin position="41"/>
        <end position="46"/>
    </location>
</feature>
<keyword evidence="10" id="KW-1185">Reference proteome</keyword>
<evidence type="ECO:0000256" key="1">
    <source>
        <dbReference type="ARBA" id="ARBA00007532"/>
    </source>
</evidence>